<dbReference type="SMART" id="SM00342">
    <property type="entry name" value="HTH_ARAC"/>
    <property type="match status" value="1"/>
</dbReference>
<dbReference type="InterPro" id="IPR020449">
    <property type="entry name" value="Tscrpt_reg_AraC-type_HTH"/>
</dbReference>
<accession>A0A1H7S5C3</accession>
<organism evidence="5 6">
    <name type="scientific">Aquimarina amphilecti</name>
    <dbReference type="NCBI Taxonomy" id="1038014"/>
    <lineage>
        <taxon>Bacteria</taxon>
        <taxon>Pseudomonadati</taxon>
        <taxon>Bacteroidota</taxon>
        <taxon>Flavobacteriia</taxon>
        <taxon>Flavobacteriales</taxon>
        <taxon>Flavobacteriaceae</taxon>
        <taxon>Aquimarina</taxon>
    </lineage>
</organism>
<keyword evidence="3" id="KW-0804">Transcription</keyword>
<dbReference type="PROSITE" id="PS00041">
    <property type="entry name" value="HTH_ARAC_FAMILY_1"/>
    <property type="match status" value="1"/>
</dbReference>
<dbReference type="Proteomes" id="UP000198521">
    <property type="component" value="Unassembled WGS sequence"/>
</dbReference>
<keyword evidence="2" id="KW-0238">DNA-binding</keyword>
<keyword evidence="6" id="KW-1185">Reference proteome</keyword>
<dbReference type="InterPro" id="IPR053142">
    <property type="entry name" value="PchR_regulatory_protein"/>
</dbReference>
<dbReference type="EMBL" id="FOAB01000005">
    <property type="protein sequence ID" value="SEL67802.1"/>
    <property type="molecule type" value="Genomic_DNA"/>
</dbReference>
<reference evidence="5 6" key="1">
    <citation type="submission" date="2016-10" db="EMBL/GenBank/DDBJ databases">
        <authorList>
            <person name="de Groot N.N."/>
        </authorList>
    </citation>
    <scope>NUCLEOTIDE SEQUENCE [LARGE SCALE GENOMIC DNA]</scope>
    <source>
        <strain evidence="5 6">DSM 25232</strain>
    </source>
</reference>
<evidence type="ECO:0000259" key="4">
    <source>
        <dbReference type="PROSITE" id="PS01124"/>
    </source>
</evidence>
<dbReference type="InterPro" id="IPR018062">
    <property type="entry name" value="HTH_AraC-typ_CS"/>
</dbReference>
<dbReference type="GO" id="GO:0003700">
    <property type="term" value="F:DNA-binding transcription factor activity"/>
    <property type="evidence" value="ECO:0007669"/>
    <property type="project" value="InterPro"/>
</dbReference>
<dbReference type="PANTHER" id="PTHR47893:SF1">
    <property type="entry name" value="REGULATORY PROTEIN PCHR"/>
    <property type="match status" value="1"/>
</dbReference>
<dbReference type="Pfam" id="PF12833">
    <property type="entry name" value="HTH_18"/>
    <property type="match status" value="1"/>
</dbReference>
<dbReference type="InterPro" id="IPR018060">
    <property type="entry name" value="HTH_AraC"/>
</dbReference>
<dbReference type="SUPFAM" id="SSF46689">
    <property type="entry name" value="Homeodomain-like"/>
    <property type="match status" value="1"/>
</dbReference>
<dbReference type="Gene3D" id="1.10.10.60">
    <property type="entry name" value="Homeodomain-like"/>
    <property type="match status" value="2"/>
</dbReference>
<evidence type="ECO:0000256" key="2">
    <source>
        <dbReference type="ARBA" id="ARBA00023125"/>
    </source>
</evidence>
<dbReference type="PRINTS" id="PR00032">
    <property type="entry name" value="HTHARAC"/>
</dbReference>
<keyword evidence="1" id="KW-0805">Transcription regulation</keyword>
<dbReference type="RefSeq" id="WP_091410010.1">
    <property type="nucleotide sequence ID" value="NZ_FOAB01000005.1"/>
</dbReference>
<dbReference type="AlphaFoldDB" id="A0A1H7S5C3"/>
<evidence type="ECO:0000256" key="3">
    <source>
        <dbReference type="ARBA" id="ARBA00023163"/>
    </source>
</evidence>
<protein>
    <submittedName>
        <fullName evidence="5">Transcriptional regulator, AraC family</fullName>
    </submittedName>
</protein>
<sequence>MDKKRRKKKSLITQTYNTKKIDTLYTVSELITSSERCGIISKKHQFLPEYGIGNFQTHQFEGLSIIIFDVLFKQDLLIEGTLQDDFLEMSFLIEGEQIIKIEGVTDDLIYESQECYLLYLENIKGSISYHKRKRLKEIKIRMSMDFIKRHKLNDEYNIAEKYSLLKLQSHFLKPLCSKTQDILSEILTHKRKGLLKRLFLESKTLELIALKLETPPQNTKITSNLPTDNLVKKLYQVQHMISSDLSIQYSIHQLSREIGLNDFVLKKEFKILFRKTIFEFATELRMEKAKQLLLYSKKPIYEISELVGYKNSTHFTAAFKKIEGTTPKKYRSTLEN</sequence>
<feature type="domain" description="HTH araC/xylS-type" evidence="4">
    <location>
        <begin position="235"/>
        <end position="333"/>
    </location>
</feature>
<dbReference type="STRING" id="1038014.SAMN04487910_3010"/>
<dbReference type="InterPro" id="IPR009057">
    <property type="entry name" value="Homeodomain-like_sf"/>
</dbReference>
<name>A0A1H7S5C3_AQUAM</name>
<gene>
    <name evidence="5" type="ORF">SAMN04487910_3010</name>
</gene>
<evidence type="ECO:0000313" key="5">
    <source>
        <dbReference type="EMBL" id="SEL67802.1"/>
    </source>
</evidence>
<proteinExistence type="predicted"/>
<dbReference type="OrthoDB" id="799767at2"/>
<evidence type="ECO:0000256" key="1">
    <source>
        <dbReference type="ARBA" id="ARBA00023015"/>
    </source>
</evidence>
<dbReference type="PANTHER" id="PTHR47893">
    <property type="entry name" value="REGULATORY PROTEIN PCHR"/>
    <property type="match status" value="1"/>
</dbReference>
<evidence type="ECO:0000313" key="6">
    <source>
        <dbReference type="Proteomes" id="UP000198521"/>
    </source>
</evidence>
<dbReference type="GO" id="GO:0043565">
    <property type="term" value="F:sequence-specific DNA binding"/>
    <property type="evidence" value="ECO:0007669"/>
    <property type="project" value="InterPro"/>
</dbReference>
<dbReference type="PROSITE" id="PS01124">
    <property type="entry name" value="HTH_ARAC_FAMILY_2"/>
    <property type="match status" value="1"/>
</dbReference>